<gene>
    <name evidence="3" type="ORF">BMF97_14815</name>
</gene>
<reference evidence="3 4" key="1">
    <citation type="submission" date="2016-11" db="EMBL/GenBank/DDBJ databases">
        <title>Genome sequence and comparative genomic analysis of clinical strain Elizabethkingia meningoseptica 61421 PRCM.</title>
        <authorList>
            <person name="Wang M."/>
            <person name="Hu S."/>
            <person name="Cao L."/>
            <person name="Jiang T."/>
            <person name="Zhou Y."/>
            <person name="Ming D."/>
        </authorList>
    </citation>
    <scope>NUCLEOTIDE SEQUENCE [LARGE SCALE GENOMIC DNA]</scope>
    <source>
        <strain evidence="3 4">61421 PRCM</strain>
    </source>
</reference>
<dbReference type="STRING" id="238.BBD35_08925"/>
<dbReference type="InterPro" id="IPR036388">
    <property type="entry name" value="WH-like_DNA-bd_sf"/>
</dbReference>
<keyword evidence="1" id="KW-0472">Membrane</keyword>
<evidence type="ECO:0000256" key="1">
    <source>
        <dbReference type="SAM" id="Phobius"/>
    </source>
</evidence>
<dbReference type="Proteomes" id="UP000188947">
    <property type="component" value="Unassembled WGS sequence"/>
</dbReference>
<keyword evidence="1" id="KW-0812">Transmembrane</keyword>
<feature type="transmembrane region" description="Helical" evidence="1">
    <location>
        <begin position="32"/>
        <end position="49"/>
    </location>
</feature>
<dbReference type="OrthoDB" id="1452766at2"/>
<feature type="transmembrane region" description="Helical" evidence="1">
    <location>
        <begin position="79"/>
        <end position="96"/>
    </location>
</feature>
<dbReference type="eggNOG" id="COG2771">
    <property type="taxonomic scope" value="Bacteria"/>
</dbReference>
<protein>
    <submittedName>
        <fullName evidence="3">Diguanylate cyclase</fullName>
    </submittedName>
</protein>
<dbReference type="AlphaFoldDB" id="A0A1V3TY39"/>
<dbReference type="GO" id="GO:0003677">
    <property type="term" value="F:DNA binding"/>
    <property type="evidence" value="ECO:0007669"/>
    <property type="project" value="InterPro"/>
</dbReference>
<dbReference type="GO" id="GO:0006355">
    <property type="term" value="P:regulation of DNA-templated transcription"/>
    <property type="evidence" value="ECO:0007669"/>
    <property type="project" value="InterPro"/>
</dbReference>
<evidence type="ECO:0000313" key="3">
    <source>
        <dbReference type="EMBL" id="OOH93698.1"/>
    </source>
</evidence>
<comment type="caution">
    <text evidence="3">The sequence shown here is derived from an EMBL/GenBank/DDBJ whole genome shotgun (WGS) entry which is preliminary data.</text>
</comment>
<proteinExistence type="predicted"/>
<accession>A0A1V3TY39</accession>
<feature type="domain" description="HTH luxR-type" evidence="2">
    <location>
        <begin position="253"/>
        <end position="310"/>
    </location>
</feature>
<organism evidence="3 4">
    <name type="scientific">Elizabethkingia meningoseptica</name>
    <name type="common">Chryseobacterium meningosepticum</name>
    <dbReference type="NCBI Taxonomy" id="238"/>
    <lineage>
        <taxon>Bacteria</taxon>
        <taxon>Pseudomonadati</taxon>
        <taxon>Bacteroidota</taxon>
        <taxon>Flavobacteriia</taxon>
        <taxon>Flavobacteriales</taxon>
        <taxon>Weeksellaceae</taxon>
        <taxon>Elizabethkingia</taxon>
    </lineage>
</organism>
<evidence type="ECO:0000259" key="2">
    <source>
        <dbReference type="SMART" id="SM00421"/>
    </source>
</evidence>
<dbReference type="EMBL" id="MPOG01000016">
    <property type="protein sequence ID" value="OOH93698.1"/>
    <property type="molecule type" value="Genomic_DNA"/>
</dbReference>
<dbReference type="SUPFAM" id="SSF46894">
    <property type="entry name" value="C-terminal effector domain of the bipartite response regulators"/>
    <property type="match status" value="1"/>
</dbReference>
<name>A0A1V3TY39_ELIME</name>
<sequence length="313" mass="36980">MLKKCWNYISNMHITREMDILKITQIRVINQYTFLVFLFLIFMSVNALVFANTAVFFTLLLISGGLLFLFFFSTFHFKTHIQFIVYIVLALLFFYYSGTIDFRSGIIFYYFPLLSSVLIVFNGKHKVSFGIGIYVIVFVLFSVGHLLDFNFFESQYSDAVFIKSTRTISFIQSFILMCFNGFFVLNNYNILTRLYHKNVKRKLIVSNLKRQLNETTQDNIKLVMEMAMNNDVAFIPYFKQVFPDFYNKLIALNPNMSNEEFKLCAMLRLGFTTKDIAEYTYLSVRTVQGRKNRLRKSFDIPSETDLYYWIELI</sequence>
<evidence type="ECO:0000313" key="4">
    <source>
        <dbReference type="Proteomes" id="UP000188947"/>
    </source>
</evidence>
<feature type="transmembrane region" description="Helical" evidence="1">
    <location>
        <begin position="128"/>
        <end position="147"/>
    </location>
</feature>
<feature type="transmembrane region" description="Helical" evidence="1">
    <location>
        <begin position="167"/>
        <end position="191"/>
    </location>
</feature>
<dbReference type="InterPro" id="IPR000792">
    <property type="entry name" value="Tscrpt_reg_LuxR_C"/>
</dbReference>
<keyword evidence="1" id="KW-1133">Transmembrane helix</keyword>
<dbReference type="Gene3D" id="1.10.10.10">
    <property type="entry name" value="Winged helix-like DNA-binding domain superfamily/Winged helix DNA-binding domain"/>
    <property type="match status" value="1"/>
</dbReference>
<feature type="transmembrane region" description="Helical" evidence="1">
    <location>
        <begin position="55"/>
        <end position="72"/>
    </location>
</feature>
<dbReference type="SMART" id="SM00421">
    <property type="entry name" value="HTH_LUXR"/>
    <property type="match status" value="1"/>
</dbReference>
<dbReference type="InterPro" id="IPR016032">
    <property type="entry name" value="Sig_transdc_resp-reg_C-effctor"/>
</dbReference>
<feature type="transmembrane region" description="Helical" evidence="1">
    <location>
        <begin position="102"/>
        <end position="121"/>
    </location>
</feature>
<keyword evidence="4" id="KW-1185">Reference proteome</keyword>